<feature type="transmembrane region" description="Helical" evidence="1">
    <location>
        <begin position="39"/>
        <end position="61"/>
    </location>
</feature>
<dbReference type="RefSeq" id="WP_295454865.1">
    <property type="nucleotide sequence ID" value="NZ_BAABWU010000003.1"/>
</dbReference>
<name>A0ABQ0AIU8_9RHOB</name>
<keyword evidence="1" id="KW-0812">Transmembrane</keyword>
<gene>
    <name evidence="2" type="ORF">NBRC116598_12300</name>
</gene>
<proteinExistence type="predicted"/>
<accession>A0ABQ0AIU8</accession>
<keyword evidence="1" id="KW-1133">Transmembrane helix</keyword>
<reference evidence="2 3" key="1">
    <citation type="submission" date="2024-04" db="EMBL/GenBank/DDBJ databases">
        <title>Draft genome sequence of Pseudophaeobacter arcticus NBRC 116598.</title>
        <authorList>
            <person name="Miyakawa T."/>
            <person name="Kusuya Y."/>
            <person name="Miura T."/>
        </authorList>
    </citation>
    <scope>NUCLEOTIDE SEQUENCE [LARGE SCALE GENOMIC DNA]</scope>
    <source>
        <strain evidence="2 3">SU-CL00105</strain>
    </source>
</reference>
<sequence length="123" mass="12192">MLLHISLYIGLGLVMVTAMALMILKIGKLLGDCPASGRAARAAAVTIATGYGMIGFGGVALVGSTIPLMDMGVIGVLPALGFAALCLGLGFGHAVATLRAVVREALTPPHAAPTTPDPLASAA</sequence>
<feature type="transmembrane region" description="Helical" evidence="1">
    <location>
        <begin position="6"/>
        <end position="27"/>
    </location>
</feature>
<evidence type="ECO:0000313" key="2">
    <source>
        <dbReference type="EMBL" id="GAA6195786.1"/>
    </source>
</evidence>
<keyword evidence="3" id="KW-1185">Reference proteome</keyword>
<organism evidence="2 3">
    <name type="scientific">Pseudophaeobacter arcticus</name>
    <dbReference type="NCBI Taxonomy" id="385492"/>
    <lineage>
        <taxon>Bacteria</taxon>
        <taxon>Pseudomonadati</taxon>
        <taxon>Pseudomonadota</taxon>
        <taxon>Alphaproteobacteria</taxon>
        <taxon>Rhodobacterales</taxon>
        <taxon>Paracoccaceae</taxon>
        <taxon>Pseudophaeobacter</taxon>
    </lineage>
</organism>
<evidence type="ECO:0000313" key="3">
    <source>
        <dbReference type="Proteomes" id="UP001441944"/>
    </source>
</evidence>
<dbReference type="EMBL" id="BAABWU010000003">
    <property type="protein sequence ID" value="GAA6195786.1"/>
    <property type="molecule type" value="Genomic_DNA"/>
</dbReference>
<keyword evidence="1" id="KW-0472">Membrane</keyword>
<comment type="caution">
    <text evidence="2">The sequence shown here is derived from an EMBL/GenBank/DDBJ whole genome shotgun (WGS) entry which is preliminary data.</text>
</comment>
<feature type="transmembrane region" description="Helical" evidence="1">
    <location>
        <begin position="73"/>
        <end position="96"/>
    </location>
</feature>
<protein>
    <submittedName>
        <fullName evidence="2">Uncharacterized protein</fullName>
    </submittedName>
</protein>
<evidence type="ECO:0000256" key="1">
    <source>
        <dbReference type="SAM" id="Phobius"/>
    </source>
</evidence>
<dbReference type="Proteomes" id="UP001441944">
    <property type="component" value="Unassembled WGS sequence"/>
</dbReference>